<dbReference type="GO" id="GO:0003964">
    <property type="term" value="F:RNA-directed DNA polymerase activity"/>
    <property type="evidence" value="ECO:0007669"/>
    <property type="project" value="UniProtKB-KW"/>
</dbReference>
<evidence type="ECO:0000259" key="2">
    <source>
        <dbReference type="PROSITE" id="PS50158"/>
    </source>
</evidence>
<evidence type="ECO:0000256" key="1">
    <source>
        <dbReference type="PROSITE-ProRule" id="PRU00047"/>
    </source>
</evidence>
<proteinExistence type="predicted"/>
<reference evidence="3" key="1">
    <citation type="journal article" date="2019" name="Sci. Rep.">
        <title>Draft genome of Tanacetum cinerariifolium, the natural source of mosquito coil.</title>
        <authorList>
            <person name="Yamashiro T."/>
            <person name="Shiraishi A."/>
            <person name="Satake H."/>
            <person name="Nakayama K."/>
        </authorList>
    </citation>
    <scope>NUCLEOTIDE SEQUENCE</scope>
</reference>
<evidence type="ECO:0000313" key="3">
    <source>
        <dbReference type="EMBL" id="GFC93321.1"/>
    </source>
</evidence>
<keyword evidence="1" id="KW-0863">Zinc-finger</keyword>
<keyword evidence="3" id="KW-0695">RNA-directed DNA polymerase</keyword>
<gene>
    <name evidence="3" type="ORF">Tci_865291</name>
</gene>
<dbReference type="EMBL" id="BKCJ011142607">
    <property type="protein sequence ID" value="GFC93321.1"/>
    <property type="molecule type" value="Genomic_DNA"/>
</dbReference>
<dbReference type="GO" id="GO:0008270">
    <property type="term" value="F:zinc ion binding"/>
    <property type="evidence" value="ECO:0007669"/>
    <property type="project" value="UniProtKB-KW"/>
</dbReference>
<keyword evidence="3" id="KW-0808">Transferase</keyword>
<keyword evidence="3" id="KW-0548">Nucleotidyltransferase</keyword>
<sequence>MIRIEAAYAMSWTELMKLMTELKGYARSAKNKRRLENNLRENRGQQPVFKRQNVRGHNLARAYTAENKEKKGYVGSLPYCNKCKMHHTGPCTVRCGKCKRVGHMTRDCKFTVTPNTQTALAGNQPVIVCYECGRSRHFRKDYPKLRNQNNGNQTG</sequence>
<dbReference type="Gene3D" id="4.10.60.10">
    <property type="entry name" value="Zinc finger, CCHC-type"/>
    <property type="match status" value="1"/>
</dbReference>
<accession>A0A699S781</accession>
<dbReference type="InterPro" id="IPR001878">
    <property type="entry name" value="Znf_CCHC"/>
</dbReference>
<comment type="caution">
    <text evidence="3">The sequence shown here is derived from an EMBL/GenBank/DDBJ whole genome shotgun (WGS) entry which is preliminary data.</text>
</comment>
<organism evidence="3">
    <name type="scientific">Tanacetum cinerariifolium</name>
    <name type="common">Dalmatian daisy</name>
    <name type="synonym">Chrysanthemum cinerariifolium</name>
    <dbReference type="NCBI Taxonomy" id="118510"/>
    <lineage>
        <taxon>Eukaryota</taxon>
        <taxon>Viridiplantae</taxon>
        <taxon>Streptophyta</taxon>
        <taxon>Embryophyta</taxon>
        <taxon>Tracheophyta</taxon>
        <taxon>Spermatophyta</taxon>
        <taxon>Magnoliopsida</taxon>
        <taxon>eudicotyledons</taxon>
        <taxon>Gunneridae</taxon>
        <taxon>Pentapetalae</taxon>
        <taxon>asterids</taxon>
        <taxon>campanulids</taxon>
        <taxon>Asterales</taxon>
        <taxon>Asteraceae</taxon>
        <taxon>Asteroideae</taxon>
        <taxon>Anthemideae</taxon>
        <taxon>Anthemidinae</taxon>
        <taxon>Tanacetum</taxon>
    </lineage>
</organism>
<dbReference type="SMART" id="SM00343">
    <property type="entry name" value="ZnF_C2HC"/>
    <property type="match status" value="2"/>
</dbReference>
<keyword evidence="1" id="KW-0479">Metal-binding</keyword>
<keyword evidence="1" id="KW-0862">Zinc</keyword>
<feature type="domain" description="CCHC-type" evidence="2">
    <location>
        <begin position="94"/>
        <end position="109"/>
    </location>
</feature>
<protein>
    <submittedName>
        <fullName evidence="3">Reverse transcriptase domain-containing protein</fullName>
    </submittedName>
</protein>
<dbReference type="PROSITE" id="PS50158">
    <property type="entry name" value="ZF_CCHC"/>
    <property type="match status" value="1"/>
</dbReference>
<name>A0A699S781_TANCI</name>
<feature type="non-terminal residue" evidence="3">
    <location>
        <position position="155"/>
    </location>
</feature>
<dbReference type="AlphaFoldDB" id="A0A699S781"/>
<dbReference type="GO" id="GO:0003676">
    <property type="term" value="F:nucleic acid binding"/>
    <property type="evidence" value="ECO:0007669"/>
    <property type="project" value="InterPro"/>
</dbReference>